<accession>A0ABW3ZEI9</accession>
<protein>
    <submittedName>
        <fullName evidence="6">Crp/Fnr family transcriptional regulator</fullName>
    </submittedName>
</protein>
<dbReference type="EMBL" id="JBHTMU010000001">
    <property type="protein sequence ID" value="MFD1341087.1"/>
    <property type="molecule type" value="Genomic_DNA"/>
</dbReference>
<dbReference type="CDD" id="cd00038">
    <property type="entry name" value="CAP_ED"/>
    <property type="match status" value="1"/>
</dbReference>
<dbReference type="InterPro" id="IPR012318">
    <property type="entry name" value="HTH_CRP"/>
</dbReference>
<dbReference type="InterPro" id="IPR014710">
    <property type="entry name" value="RmlC-like_jellyroll"/>
</dbReference>
<dbReference type="InterPro" id="IPR050397">
    <property type="entry name" value="Env_Response_Regulators"/>
</dbReference>
<evidence type="ECO:0000259" key="4">
    <source>
        <dbReference type="PROSITE" id="PS50042"/>
    </source>
</evidence>
<keyword evidence="7" id="KW-1185">Reference proteome</keyword>
<dbReference type="Gene3D" id="1.10.10.10">
    <property type="entry name" value="Winged helix-like DNA-binding domain superfamily/Winged helix DNA-binding domain"/>
    <property type="match status" value="1"/>
</dbReference>
<dbReference type="PANTHER" id="PTHR24567">
    <property type="entry name" value="CRP FAMILY TRANSCRIPTIONAL REGULATORY PROTEIN"/>
    <property type="match status" value="1"/>
</dbReference>
<keyword evidence="3" id="KW-0804">Transcription</keyword>
<dbReference type="Pfam" id="PF13545">
    <property type="entry name" value="HTH_Crp_2"/>
    <property type="match status" value="1"/>
</dbReference>
<evidence type="ECO:0000313" key="7">
    <source>
        <dbReference type="Proteomes" id="UP001597135"/>
    </source>
</evidence>
<evidence type="ECO:0000256" key="1">
    <source>
        <dbReference type="ARBA" id="ARBA00023015"/>
    </source>
</evidence>
<dbReference type="Proteomes" id="UP001597135">
    <property type="component" value="Unassembled WGS sequence"/>
</dbReference>
<dbReference type="InterPro" id="IPR018488">
    <property type="entry name" value="cNMP-bd_CS"/>
</dbReference>
<keyword evidence="2" id="KW-0238">DNA-binding</keyword>
<dbReference type="PROSITE" id="PS50042">
    <property type="entry name" value="CNMP_BINDING_3"/>
    <property type="match status" value="1"/>
</dbReference>
<dbReference type="SMART" id="SM00100">
    <property type="entry name" value="cNMP"/>
    <property type="match status" value="1"/>
</dbReference>
<dbReference type="InterPro" id="IPR036390">
    <property type="entry name" value="WH_DNA-bd_sf"/>
</dbReference>
<keyword evidence="1" id="KW-0805">Transcription regulation</keyword>
<sequence>MTPEARQDALARCDLFAELEPGPLARLADRARLIQADDEQLLFSEGDTGDGLWIVVSGIVRVWITDAEGHALTLALQEPGDMLGEMSLIDGAPRSAFATALGASDLLFLDASEFRAVLAEEPSLALHLLSLLAERLRRGNAELRDLAYAPLRARLSRKLLDLALGHAIARGDGAIFTRAFSQAELAQMLGASREAVNRQLRAMIHDGALVMEDGKIAVPSLKRLEVAARL</sequence>
<dbReference type="InterPro" id="IPR000595">
    <property type="entry name" value="cNMP-bd_dom"/>
</dbReference>
<proteinExistence type="predicted"/>
<dbReference type="InterPro" id="IPR036388">
    <property type="entry name" value="WH-like_DNA-bd_sf"/>
</dbReference>
<feature type="domain" description="Cyclic nucleotide-binding" evidence="4">
    <location>
        <begin position="15"/>
        <end position="135"/>
    </location>
</feature>
<name>A0ABW3ZEI9_9RHOB</name>
<dbReference type="SMART" id="SM00419">
    <property type="entry name" value="HTH_CRP"/>
    <property type="match status" value="1"/>
</dbReference>
<evidence type="ECO:0000256" key="2">
    <source>
        <dbReference type="ARBA" id="ARBA00023125"/>
    </source>
</evidence>
<organism evidence="6 7">
    <name type="scientific">Litorisediminicola beolgyonensis</name>
    <dbReference type="NCBI Taxonomy" id="1173614"/>
    <lineage>
        <taxon>Bacteria</taxon>
        <taxon>Pseudomonadati</taxon>
        <taxon>Pseudomonadota</taxon>
        <taxon>Alphaproteobacteria</taxon>
        <taxon>Rhodobacterales</taxon>
        <taxon>Paracoccaceae</taxon>
        <taxon>Litorisediminicola</taxon>
    </lineage>
</organism>
<dbReference type="Pfam" id="PF00027">
    <property type="entry name" value="cNMP_binding"/>
    <property type="match status" value="1"/>
</dbReference>
<dbReference type="Gene3D" id="2.60.120.10">
    <property type="entry name" value="Jelly Rolls"/>
    <property type="match status" value="1"/>
</dbReference>
<dbReference type="PROSITE" id="PS51063">
    <property type="entry name" value="HTH_CRP_2"/>
    <property type="match status" value="1"/>
</dbReference>
<reference evidence="7" key="1">
    <citation type="journal article" date="2019" name="Int. J. Syst. Evol. Microbiol.">
        <title>The Global Catalogue of Microorganisms (GCM) 10K type strain sequencing project: providing services to taxonomists for standard genome sequencing and annotation.</title>
        <authorList>
            <consortium name="The Broad Institute Genomics Platform"/>
            <consortium name="The Broad Institute Genome Sequencing Center for Infectious Disease"/>
            <person name="Wu L."/>
            <person name="Ma J."/>
        </authorList>
    </citation>
    <scope>NUCLEOTIDE SEQUENCE [LARGE SCALE GENOMIC DNA]</scope>
    <source>
        <strain evidence="7">CCUG 62953</strain>
    </source>
</reference>
<gene>
    <name evidence="6" type="ORF">ACFQ4E_01485</name>
</gene>
<evidence type="ECO:0000313" key="6">
    <source>
        <dbReference type="EMBL" id="MFD1341087.1"/>
    </source>
</evidence>
<dbReference type="InterPro" id="IPR018490">
    <property type="entry name" value="cNMP-bd_dom_sf"/>
</dbReference>
<dbReference type="PANTHER" id="PTHR24567:SF68">
    <property type="entry name" value="DNA-BINDING TRANSCRIPTIONAL DUAL REGULATOR CRP"/>
    <property type="match status" value="1"/>
</dbReference>
<dbReference type="SUPFAM" id="SSF46785">
    <property type="entry name" value="Winged helix' DNA-binding domain"/>
    <property type="match status" value="1"/>
</dbReference>
<dbReference type="RefSeq" id="WP_386801142.1">
    <property type="nucleotide sequence ID" value="NZ_JBHTMU010000001.1"/>
</dbReference>
<dbReference type="SUPFAM" id="SSF51206">
    <property type="entry name" value="cAMP-binding domain-like"/>
    <property type="match status" value="1"/>
</dbReference>
<feature type="domain" description="HTH crp-type" evidence="5">
    <location>
        <begin position="149"/>
        <end position="222"/>
    </location>
</feature>
<evidence type="ECO:0000256" key="3">
    <source>
        <dbReference type="ARBA" id="ARBA00023163"/>
    </source>
</evidence>
<dbReference type="PROSITE" id="PS00889">
    <property type="entry name" value="CNMP_BINDING_2"/>
    <property type="match status" value="1"/>
</dbReference>
<evidence type="ECO:0000259" key="5">
    <source>
        <dbReference type="PROSITE" id="PS51063"/>
    </source>
</evidence>
<comment type="caution">
    <text evidence="6">The sequence shown here is derived from an EMBL/GenBank/DDBJ whole genome shotgun (WGS) entry which is preliminary data.</text>
</comment>